<dbReference type="Gene3D" id="1.10.10.10">
    <property type="entry name" value="Winged helix-like DNA-binding domain superfamily/Winged helix DNA-binding domain"/>
    <property type="match status" value="1"/>
</dbReference>
<dbReference type="EMBL" id="JALLAZ020001479">
    <property type="protein sequence ID" value="KAL3774253.1"/>
    <property type="molecule type" value="Genomic_DNA"/>
</dbReference>
<proteinExistence type="predicted"/>
<feature type="compositionally biased region" description="Low complexity" evidence="4">
    <location>
        <begin position="11"/>
        <end position="25"/>
    </location>
</feature>
<accession>A0ABD3NEB1</accession>
<keyword evidence="2" id="KW-0238">DNA-binding</keyword>
<dbReference type="AlphaFoldDB" id="A0ABD3NEB1"/>
<feature type="domain" description="HSF-type DNA-binding" evidence="5">
    <location>
        <begin position="57"/>
        <end position="119"/>
    </location>
</feature>
<dbReference type="Pfam" id="PF00447">
    <property type="entry name" value="HSF_DNA-bind"/>
    <property type="match status" value="1"/>
</dbReference>
<evidence type="ECO:0000256" key="2">
    <source>
        <dbReference type="ARBA" id="ARBA00023125"/>
    </source>
</evidence>
<keyword evidence="7" id="KW-1185">Reference proteome</keyword>
<dbReference type="GO" id="GO:0005634">
    <property type="term" value="C:nucleus"/>
    <property type="evidence" value="ECO:0007669"/>
    <property type="project" value="UniProtKB-SubCell"/>
</dbReference>
<name>A0ABD3NEB1_9STRA</name>
<dbReference type="InterPro" id="IPR036388">
    <property type="entry name" value="WH-like_DNA-bd_sf"/>
</dbReference>
<reference evidence="6 7" key="1">
    <citation type="submission" date="2024-10" db="EMBL/GenBank/DDBJ databases">
        <title>Updated reference genomes for cyclostephanoid diatoms.</title>
        <authorList>
            <person name="Roberts W.R."/>
            <person name="Alverson A.J."/>
        </authorList>
    </citation>
    <scope>NUCLEOTIDE SEQUENCE [LARGE SCALE GENOMIC DNA]</scope>
    <source>
        <strain evidence="6 7">AJA276-08</strain>
    </source>
</reference>
<sequence>MDWPAHAKKTPPGGAKSAPAHAAAAPPRPGSSTENDNNAAIRSRVFGPHHKRLSTLSKLHILATDPSFDSVISWTDDGRSLVVNRLEYCRRIMSVYFNQNKFKSFWNLLSWYRLRTVRTTGGGPRMSALYIPTPPSCGGILTSSP</sequence>
<keyword evidence="3" id="KW-0539">Nucleus</keyword>
<evidence type="ECO:0000256" key="1">
    <source>
        <dbReference type="ARBA" id="ARBA00004123"/>
    </source>
</evidence>
<comment type="caution">
    <text evidence="6">The sequence shown here is derived from an EMBL/GenBank/DDBJ whole genome shotgun (WGS) entry which is preliminary data.</text>
</comment>
<dbReference type="SUPFAM" id="SSF46785">
    <property type="entry name" value="Winged helix' DNA-binding domain"/>
    <property type="match status" value="1"/>
</dbReference>
<dbReference type="InterPro" id="IPR000232">
    <property type="entry name" value="HSF_DNA-bd"/>
</dbReference>
<protein>
    <recommendedName>
        <fullName evidence="5">HSF-type DNA-binding domain-containing protein</fullName>
    </recommendedName>
</protein>
<gene>
    <name evidence="6" type="ORF">ACHAW5_010085</name>
</gene>
<feature type="region of interest" description="Disordered" evidence="4">
    <location>
        <begin position="1"/>
        <end position="44"/>
    </location>
</feature>
<comment type="subcellular location">
    <subcellularLocation>
        <location evidence="1">Nucleus</location>
    </subcellularLocation>
</comment>
<evidence type="ECO:0000313" key="7">
    <source>
        <dbReference type="Proteomes" id="UP001530315"/>
    </source>
</evidence>
<evidence type="ECO:0000259" key="5">
    <source>
        <dbReference type="Pfam" id="PF00447"/>
    </source>
</evidence>
<evidence type="ECO:0000256" key="3">
    <source>
        <dbReference type="ARBA" id="ARBA00023242"/>
    </source>
</evidence>
<dbReference type="Proteomes" id="UP001530315">
    <property type="component" value="Unassembled WGS sequence"/>
</dbReference>
<organism evidence="6 7">
    <name type="scientific">Stephanodiscus triporus</name>
    <dbReference type="NCBI Taxonomy" id="2934178"/>
    <lineage>
        <taxon>Eukaryota</taxon>
        <taxon>Sar</taxon>
        <taxon>Stramenopiles</taxon>
        <taxon>Ochrophyta</taxon>
        <taxon>Bacillariophyta</taxon>
        <taxon>Coscinodiscophyceae</taxon>
        <taxon>Thalassiosirophycidae</taxon>
        <taxon>Stephanodiscales</taxon>
        <taxon>Stephanodiscaceae</taxon>
        <taxon>Stephanodiscus</taxon>
    </lineage>
</organism>
<evidence type="ECO:0000313" key="6">
    <source>
        <dbReference type="EMBL" id="KAL3774253.1"/>
    </source>
</evidence>
<evidence type="ECO:0000256" key="4">
    <source>
        <dbReference type="SAM" id="MobiDB-lite"/>
    </source>
</evidence>
<dbReference type="InterPro" id="IPR036390">
    <property type="entry name" value="WH_DNA-bd_sf"/>
</dbReference>
<dbReference type="GO" id="GO:0003677">
    <property type="term" value="F:DNA binding"/>
    <property type="evidence" value="ECO:0007669"/>
    <property type="project" value="UniProtKB-KW"/>
</dbReference>